<dbReference type="SMART" id="SM00184">
    <property type="entry name" value="RING"/>
    <property type="match status" value="1"/>
</dbReference>
<dbReference type="InterPro" id="IPR043136">
    <property type="entry name" value="B30.2/SPRY_sf"/>
</dbReference>
<evidence type="ECO:0000259" key="8">
    <source>
        <dbReference type="PROSITE" id="PS50119"/>
    </source>
</evidence>
<dbReference type="SUPFAM" id="SSF57845">
    <property type="entry name" value="B-box zinc-binding domain"/>
    <property type="match status" value="1"/>
</dbReference>
<dbReference type="EMBL" id="JAACNH010000008">
    <property type="protein sequence ID" value="KAG8434325.1"/>
    <property type="molecule type" value="Genomic_DNA"/>
</dbReference>
<accession>A0A8T2IMZ4</accession>
<dbReference type="PANTHER" id="PTHR24103">
    <property type="entry name" value="E3 UBIQUITIN-PROTEIN LIGASE TRIM"/>
    <property type="match status" value="1"/>
</dbReference>
<dbReference type="CDD" id="cd19769">
    <property type="entry name" value="Bbox2_TRIM16-like"/>
    <property type="match status" value="1"/>
</dbReference>
<feature type="domain" description="B box-type" evidence="8">
    <location>
        <begin position="82"/>
        <end position="126"/>
    </location>
</feature>
<dbReference type="Gene3D" id="2.60.120.920">
    <property type="match status" value="1"/>
</dbReference>
<comment type="caution">
    <text evidence="10">The sequence shown here is derived from an EMBL/GenBank/DDBJ whole genome shotgun (WGS) entry which is preliminary data.</text>
</comment>
<dbReference type="InterPro" id="IPR001870">
    <property type="entry name" value="B30.2/SPRY"/>
</dbReference>
<evidence type="ECO:0000259" key="7">
    <source>
        <dbReference type="PROSITE" id="PS50089"/>
    </source>
</evidence>
<dbReference type="PRINTS" id="PR01407">
    <property type="entry name" value="BUTYPHLNCDUF"/>
</dbReference>
<dbReference type="InterPro" id="IPR050143">
    <property type="entry name" value="TRIM/RBCC"/>
</dbReference>
<dbReference type="SMART" id="SM00589">
    <property type="entry name" value="PRY"/>
    <property type="match status" value="1"/>
</dbReference>
<dbReference type="InterPro" id="IPR003879">
    <property type="entry name" value="Butyrophylin_SPRY"/>
</dbReference>
<dbReference type="InterPro" id="IPR013083">
    <property type="entry name" value="Znf_RING/FYVE/PHD"/>
</dbReference>
<evidence type="ECO:0000256" key="3">
    <source>
        <dbReference type="ARBA" id="ARBA00022833"/>
    </source>
</evidence>
<keyword evidence="1" id="KW-0479">Metal-binding</keyword>
<dbReference type="Pfam" id="PF00622">
    <property type="entry name" value="SPRY"/>
    <property type="match status" value="1"/>
</dbReference>
<dbReference type="InterPro" id="IPR006574">
    <property type="entry name" value="PRY"/>
</dbReference>
<sequence length="464" mass="54312">MALAEIDDTCSLCSKYYEDPVVIECGDSFCRSCITQFWKNERKRTCPKCKEDIEDNELRSNSHLAKLAKMCKEMDTIHYKLAKCTRCEKHKRPLFHFCKTDQRFICKVCKGEEHESHDVEHSMSVVYNHMIDVQEHLEPLKWHLEDLLYCKSRQEKDCEDLKKNIEAQRIKILSEFEEINQLLNREKHVLLKRLDMTEKMITQKLGENVSRLQNECTSLDKIITEIDEKLNESPVNLVKNVQRLLKRCDSVTLLEPHRERAECNQNFYSAPRQFMVLKEILKAFQVVPANITLNKKSANCNLQVSSDKKSVKWTKEKKPTPRNAGFNKSKGEQRFDTLPCVLGSPGFSSGRHYWEVQVDVTGDWAIGIAKYWVSRIGRVRLSASGGIWAIRHNIGQYFVLSTPPIRLTLSERPRKIRLYLDMEIRQLSIYNADSKEHIYTFDLSSSKSFLPFFWTMCEKEIRLL</sequence>
<dbReference type="InterPro" id="IPR003877">
    <property type="entry name" value="SPRY_dom"/>
</dbReference>
<evidence type="ECO:0000259" key="9">
    <source>
        <dbReference type="PROSITE" id="PS50188"/>
    </source>
</evidence>
<dbReference type="GO" id="GO:0008270">
    <property type="term" value="F:zinc ion binding"/>
    <property type="evidence" value="ECO:0007669"/>
    <property type="project" value="UniProtKB-KW"/>
</dbReference>
<keyword evidence="4" id="KW-0175">Coiled coil</keyword>
<dbReference type="PROSITE" id="PS50089">
    <property type="entry name" value="ZF_RING_2"/>
    <property type="match status" value="1"/>
</dbReference>
<evidence type="ECO:0000256" key="1">
    <source>
        <dbReference type="ARBA" id="ARBA00022723"/>
    </source>
</evidence>
<feature type="region of interest" description="Disordered" evidence="6">
    <location>
        <begin position="311"/>
        <end position="331"/>
    </location>
</feature>
<organism evidence="10 11">
    <name type="scientific">Hymenochirus boettgeri</name>
    <name type="common">Congo dwarf clawed frog</name>
    <dbReference type="NCBI Taxonomy" id="247094"/>
    <lineage>
        <taxon>Eukaryota</taxon>
        <taxon>Metazoa</taxon>
        <taxon>Chordata</taxon>
        <taxon>Craniata</taxon>
        <taxon>Vertebrata</taxon>
        <taxon>Euteleostomi</taxon>
        <taxon>Amphibia</taxon>
        <taxon>Batrachia</taxon>
        <taxon>Anura</taxon>
        <taxon>Pipoidea</taxon>
        <taxon>Pipidae</taxon>
        <taxon>Pipinae</taxon>
        <taxon>Hymenochirus</taxon>
    </lineage>
</organism>
<keyword evidence="2 5" id="KW-0863">Zinc-finger</keyword>
<dbReference type="EMBL" id="JAACNH010000008">
    <property type="protein sequence ID" value="KAG8434327.1"/>
    <property type="molecule type" value="Genomic_DNA"/>
</dbReference>
<dbReference type="SUPFAM" id="SSF57850">
    <property type="entry name" value="RING/U-box"/>
    <property type="match status" value="1"/>
</dbReference>
<keyword evidence="11" id="KW-1185">Reference proteome</keyword>
<proteinExistence type="predicted"/>
<evidence type="ECO:0000256" key="2">
    <source>
        <dbReference type="ARBA" id="ARBA00022771"/>
    </source>
</evidence>
<dbReference type="Proteomes" id="UP000812440">
    <property type="component" value="Chromosome 7"/>
</dbReference>
<dbReference type="SMART" id="SM00449">
    <property type="entry name" value="SPRY"/>
    <property type="match status" value="1"/>
</dbReference>
<dbReference type="Pfam" id="PF15227">
    <property type="entry name" value="zf-C3HC4_4"/>
    <property type="match status" value="1"/>
</dbReference>
<dbReference type="Pfam" id="PF13765">
    <property type="entry name" value="PRY"/>
    <property type="match status" value="1"/>
</dbReference>
<evidence type="ECO:0000313" key="11">
    <source>
        <dbReference type="Proteomes" id="UP000812440"/>
    </source>
</evidence>
<keyword evidence="3" id="KW-0862">Zinc</keyword>
<feature type="domain" description="RING-type" evidence="7">
    <location>
        <begin position="10"/>
        <end position="50"/>
    </location>
</feature>
<dbReference type="Gene3D" id="3.30.160.60">
    <property type="entry name" value="Classic Zinc Finger"/>
    <property type="match status" value="1"/>
</dbReference>
<dbReference type="SUPFAM" id="SSF49899">
    <property type="entry name" value="Concanavalin A-like lectins/glucanases"/>
    <property type="match status" value="1"/>
</dbReference>
<name>A0A8T2IMZ4_9PIPI</name>
<evidence type="ECO:0000256" key="5">
    <source>
        <dbReference type="PROSITE-ProRule" id="PRU00024"/>
    </source>
</evidence>
<dbReference type="PROSITE" id="PS50188">
    <property type="entry name" value="B302_SPRY"/>
    <property type="match status" value="1"/>
</dbReference>
<dbReference type="EMBL" id="JAACNH010000008">
    <property type="protein sequence ID" value="KAG8434326.1"/>
    <property type="molecule type" value="Genomic_DNA"/>
</dbReference>
<dbReference type="InterPro" id="IPR013320">
    <property type="entry name" value="ConA-like_dom_sf"/>
</dbReference>
<gene>
    <name evidence="10" type="ORF">GDO86_012632</name>
</gene>
<dbReference type="InterPro" id="IPR001841">
    <property type="entry name" value="Znf_RING"/>
</dbReference>
<feature type="domain" description="B30.2/SPRY" evidence="9">
    <location>
        <begin position="271"/>
        <end position="464"/>
    </location>
</feature>
<dbReference type="AlphaFoldDB" id="A0A8T2IMZ4"/>
<dbReference type="PROSITE" id="PS50119">
    <property type="entry name" value="ZF_BBOX"/>
    <property type="match status" value="1"/>
</dbReference>
<dbReference type="Gene3D" id="3.30.40.10">
    <property type="entry name" value="Zinc/RING finger domain, C3HC4 (zinc finger)"/>
    <property type="match status" value="1"/>
</dbReference>
<reference evidence="10" key="1">
    <citation type="thesis" date="2020" institute="ProQuest LLC" country="789 East Eisenhower Parkway, Ann Arbor, MI, USA">
        <title>Comparative Genomics and Chromosome Evolution.</title>
        <authorList>
            <person name="Mudd A.B."/>
        </authorList>
    </citation>
    <scope>NUCLEOTIDE SEQUENCE</scope>
    <source>
        <strain evidence="10">Female2</strain>
        <tissue evidence="10">Blood</tissue>
    </source>
</reference>
<evidence type="ECO:0000256" key="6">
    <source>
        <dbReference type="SAM" id="MobiDB-lite"/>
    </source>
</evidence>
<dbReference type="OrthoDB" id="128536at2759"/>
<evidence type="ECO:0000256" key="4">
    <source>
        <dbReference type="ARBA" id="ARBA00023054"/>
    </source>
</evidence>
<evidence type="ECO:0000313" key="10">
    <source>
        <dbReference type="EMBL" id="KAG8434325.1"/>
    </source>
</evidence>
<protein>
    <submittedName>
        <fullName evidence="10">Uncharacterized protein</fullName>
    </submittedName>
</protein>
<dbReference type="Pfam" id="PF00643">
    <property type="entry name" value="zf-B_box"/>
    <property type="match status" value="1"/>
</dbReference>
<dbReference type="InterPro" id="IPR000315">
    <property type="entry name" value="Znf_B-box"/>
</dbReference>